<dbReference type="SUPFAM" id="SSF63748">
    <property type="entry name" value="Tudor/PWWP/MBT"/>
    <property type="match status" value="1"/>
</dbReference>
<comment type="caution">
    <text evidence="1">The sequence shown here is derived from an EMBL/GenBank/DDBJ whole genome shotgun (WGS) entry which is preliminary data.</text>
</comment>
<dbReference type="EMBL" id="JBJJXI010000157">
    <property type="protein sequence ID" value="KAL3385372.1"/>
    <property type="molecule type" value="Genomic_DNA"/>
</dbReference>
<name>A0ABD2VX39_9HYME</name>
<organism evidence="1 2">
    <name type="scientific">Trichogramma kaykai</name>
    <dbReference type="NCBI Taxonomy" id="54128"/>
    <lineage>
        <taxon>Eukaryota</taxon>
        <taxon>Metazoa</taxon>
        <taxon>Ecdysozoa</taxon>
        <taxon>Arthropoda</taxon>
        <taxon>Hexapoda</taxon>
        <taxon>Insecta</taxon>
        <taxon>Pterygota</taxon>
        <taxon>Neoptera</taxon>
        <taxon>Endopterygota</taxon>
        <taxon>Hymenoptera</taxon>
        <taxon>Apocrita</taxon>
        <taxon>Proctotrupomorpha</taxon>
        <taxon>Chalcidoidea</taxon>
        <taxon>Trichogrammatidae</taxon>
        <taxon>Trichogramma</taxon>
    </lineage>
</organism>
<dbReference type="AlphaFoldDB" id="A0ABD2VX39"/>
<reference evidence="1 2" key="1">
    <citation type="journal article" date="2024" name="bioRxiv">
        <title>A reference genome for Trichogramma kaykai: A tiny desert-dwelling parasitoid wasp with competing sex-ratio distorters.</title>
        <authorList>
            <person name="Culotta J."/>
            <person name="Lindsey A.R."/>
        </authorList>
    </citation>
    <scope>NUCLEOTIDE SEQUENCE [LARGE SCALE GENOMIC DNA]</scope>
    <source>
        <strain evidence="1 2">KSX58</strain>
    </source>
</reference>
<accession>A0ABD2VX39</accession>
<evidence type="ECO:0000313" key="2">
    <source>
        <dbReference type="Proteomes" id="UP001627154"/>
    </source>
</evidence>
<keyword evidence="2" id="KW-1185">Reference proteome</keyword>
<evidence type="ECO:0000313" key="1">
    <source>
        <dbReference type="EMBL" id="KAL3385372.1"/>
    </source>
</evidence>
<proteinExistence type="predicted"/>
<gene>
    <name evidence="1" type="ORF">TKK_018944</name>
</gene>
<dbReference type="Proteomes" id="UP001627154">
    <property type="component" value="Unassembled WGS sequence"/>
</dbReference>
<protein>
    <submittedName>
        <fullName evidence="1">Uncharacterized protein</fullName>
    </submittedName>
</protein>
<sequence length="969" mass="110151">MDRPLITLEYLRQKIGAVDLIKLVEFLTKKKVKDHHLEIDGTVKLILRHGMKTTANANLKDCEVDEFKKTLLNFKMDDWKKTNLYRINHGVLLVACVEHVLAPNINNEKLMKIYRCDARSAKMLYKKLLRLCGIEKEINPDIVESAKSFFRCRIFSTEVGFLDTIRSYLNTIDINDEEKIYIRNTSIQLIDNTETINDLPLQRTIDTVPLQRSDNTETINIKRLRKCTINQEYFQNKSKAHVIINLVKYLKENNIQKDNLKKTTTLIEILREGMKKFIKDDPSEKQLEPFQKILTARIDMWKAAHLYRVNYGILAVACVERVLYPGKSNEEYKKIYDGDDQKATELYKELCNIPKEKQLDPAIVKSAASFFQCTKKCLDSIRRYLEEIKIDFEEMEYIKKTSIELIKNNEHELSTNMIEPIKYHKINVPINKEQPNAPMIEIIYPNIPSLNVDPPSMASIPVDQELIISNKDEQSTNMMEPIEYRTINVPINNEQPNPPMIEITYPDIPSLNVNPTSLASIPVDQELIISNQNEQSTNMNDPIECYTINVPVNDEQPHPPMPDMSALNVDPTSLVSIPVDQELIISNQDEQSTNMNNPTGYYIINVPFDADQPHPPMPNMSSLNVDSPSVASIPVNQELIISNQDEQSTNMNNPTEYYIINVPFDDDQPHAPMSSMSSLNVDSSSVASIPVDQELIISNQDEESTNMNDPIEDHLINVPCNDEQLNSPEPDVSMVRVYVPSTSMVDLSEYNYPILMLCDDEHLSSSTPNASTVNLFSKVSIPVDQGLIKSNEDKSPTNIINLTEEQPSTSSVVSPENSNSCLIDQLVARLPHGISDFIDEQAENLPTIDELNLPSMQDVPSVNVDPPSVVSPLSVNQGFLSRYAPNDVVLARMSDSNFWPAKITQVQDDVMSVEFFSLLDKKTEVSSEEDLKDFTNDLFEEVAASLNSDTLRESFKLALESAYDFKFSY</sequence>
<dbReference type="Gene3D" id="2.30.30.140">
    <property type="match status" value="1"/>
</dbReference>